<dbReference type="NCBIfam" id="TIGR02840">
    <property type="entry name" value="spore_YtaF"/>
    <property type="match status" value="1"/>
</dbReference>
<dbReference type="InterPro" id="IPR014205">
    <property type="entry name" value="Spore_YtaF"/>
</dbReference>
<dbReference type="EMBL" id="VTPS01000008">
    <property type="protein sequence ID" value="TZE82149.1"/>
    <property type="molecule type" value="Genomic_DNA"/>
</dbReference>
<keyword evidence="3 5" id="KW-1133">Transmembrane helix</keyword>
<evidence type="ECO:0000256" key="5">
    <source>
        <dbReference type="SAM" id="Phobius"/>
    </source>
</evidence>
<evidence type="ECO:0000256" key="3">
    <source>
        <dbReference type="ARBA" id="ARBA00022989"/>
    </source>
</evidence>
<keyword evidence="7" id="KW-1185">Reference proteome</keyword>
<dbReference type="Pfam" id="PF02659">
    <property type="entry name" value="Mntp"/>
    <property type="match status" value="2"/>
</dbReference>
<evidence type="ECO:0000313" key="6">
    <source>
        <dbReference type="EMBL" id="TZE82149.1"/>
    </source>
</evidence>
<accession>A0A5D8QDD4</accession>
<feature type="transmembrane region" description="Helical" evidence="5">
    <location>
        <begin position="27"/>
        <end position="51"/>
    </location>
</feature>
<feature type="transmembrane region" description="Helical" evidence="5">
    <location>
        <begin position="63"/>
        <end position="84"/>
    </location>
</feature>
<gene>
    <name evidence="6" type="primary">ytaF</name>
    <name evidence="6" type="ORF">FWJ32_06570</name>
</gene>
<protein>
    <submittedName>
        <fullName evidence="6">Sporulation membrane protein YtaF</fullName>
    </submittedName>
</protein>
<keyword evidence="4 5" id="KW-0472">Membrane</keyword>
<keyword evidence="2 5" id="KW-0812">Transmembrane</keyword>
<evidence type="ECO:0000256" key="1">
    <source>
        <dbReference type="ARBA" id="ARBA00022475"/>
    </source>
</evidence>
<dbReference type="InterPro" id="IPR003810">
    <property type="entry name" value="Mntp/YtaF"/>
</dbReference>
<comment type="caution">
    <text evidence="6">The sequence shown here is derived from an EMBL/GenBank/DDBJ whole genome shotgun (WGS) entry which is preliminary data.</text>
</comment>
<feature type="transmembrane region" description="Helical" evidence="5">
    <location>
        <begin position="155"/>
        <end position="176"/>
    </location>
</feature>
<feature type="transmembrane region" description="Helical" evidence="5">
    <location>
        <begin position="188"/>
        <end position="204"/>
    </location>
</feature>
<evidence type="ECO:0000256" key="4">
    <source>
        <dbReference type="ARBA" id="ARBA00023136"/>
    </source>
</evidence>
<sequence length="205" mass="21591">MEFMVILALALSIDSLCVGLSYGMRGIAIPFVPLLAVSLISSMATFISMYIGSGLAVFLNPQAAKMLGAIILIGVGIYVLTSAIKEGQAGQKEAELLTIRLNFIEITVKVIEQPLKADLDNSGTISTVEAAFLGIALAMDAFGASLGASMEGMPLVGLPVAVGIFNMFFLHLGVYIGKGVTAAKNERLKYLPGIILILLGFITMF</sequence>
<dbReference type="PANTHER" id="PTHR35529:SF2">
    <property type="entry name" value="SPORULATION PROTEIN YTAF-RELATED"/>
    <property type="match status" value="1"/>
</dbReference>
<dbReference type="PANTHER" id="PTHR35529">
    <property type="entry name" value="MANGANESE EFFLUX PUMP MNTP-RELATED"/>
    <property type="match status" value="1"/>
</dbReference>
<dbReference type="AlphaFoldDB" id="A0A5D8QDD4"/>
<evidence type="ECO:0000313" key="7">
    <source>
        <dbReference type="Proteomes" id="UP000322976"/>
    </source>
</evidence>
<dbReference type="Proteomes" id="UP000322976">
    <property type="component" value="Unassembled WGS sequence"/>
</dbReference>
<keyword evidence="1" id="KW-1003">Cell membrane</keyword>
<reference evidence="6 7" key="1">
    <citation type="submission" date="2019-08" db="EMBL/GenBank/DDBJ databases">
        <title>Calorimonas adulescens gen. nov., sp. nov., an anaerobic thermophilic bacterium from Sakhalin hot spring.</title>
        <authorList>
            <person name="Khomyakova M.A."/>
            <person name="Merkel A.Y."/>
            <person name="Novikov A."/>
            <person name="Bonch-Osmolovskaya E.A."/>
            <person name="Slobodkin A.I."/>
        </authorList>
    </citation>
    <scope>NUCLEOTIDE SEQUENCE [LARGE SCALE GENOMIC DNA]</scope>
    <source>
        <strain evidence="6 7">A05MB</strain>
    </source>
</reference>
<evidence type="ECO:0000256" key="2">
    <source>
        <dbReference type="ARBA" id="ARBA00022692"/>
    </source>
</evidence>
<proteinExistence type="predicted"/>
<organism evidence="6 7">
    <name type="scientific">Calorimonas adulescens</name>
    <dbReference type="NCBI Taxonomy" id="2606906"/>
    <lineage>
        <taxon>Bacteria</taxon>
        <taxon>Bacillati</taxon>
        <taxon>Bacillota</taxon>
        <taxon>Clostridia</taxon>
        <taxon>Thermoanaerobacterales</taxon>
        <taxon>Thermoanaerobacteraceae</taxon>
        <taxon>Calorimonas</taxon>
    </lineage>
</organism>
<name>A0A5D8QDD4_9THEO</name>